<dbReference type="EMBL" id="BMPI01000022">
    <property type="protein sequence ID" value="GGM39984.1"/>
    <property type="molecule type" value="Genomic_DNA"/>
</dbReference>
<evidence type="ECO:0000256" key="3">
    <source>
        <dbReference type="ARBA" id="ARBA00022806"/>
    </source>
</evidence>
<dbReference type="InterPro" id="IPR001650">
    <property type="entry name" value="Helicase_C-like"/>
</dbReference>
<dbReference type="InterPro" id="IPR024975">
    <property type="entry name" value="NOV_C"/>
</dbReference>
<keyword evidence="2" id="KW-0378">Hydrolase</keyword>
<sequence>MSTDSRGNAASPGERIDVKLEDLTPGARVGGIVVGGQVVVIDVKWHGSNAVTVTYRNDHGHADQRLLYRDHEPSLSIAAAARSYAFDGDSALFRLAAEALRLRMAAQFDPMLAVTTSDLDPLPHQIKAVYGELLPRTPLRFLLADDPGAGKTIMAGLYLKELLLRGDLARCLIVTPGSLVEQWQEELLDKFGLRFELLTRTLFDSTIDGSVFDRVPFLIARMDQLSRADDLKAQLEQSDWDLVVVDEAHRMSAHYFSAELKTTKRYELGRLLGRVARHFLLMSATPHAGKEEDFQLFMALLDADRFEGRYRDAVHSIDTDGLMRRMVKEELLTFEGKPLFPERVAETLQYQLSPGERDLYETVTQYVREEMNRAEQLKAEGEGRRGNTVGFALTVLQRRLASSPEAILRSLERRRRRLEQRRQEMMAMRGIGESSLENRLAELLGRNAEVAEETLDDLTGEEREEFEEGVVDAASAARTVAELDVEINVLANLEELARRVRRAGTDKKWTELRSLLLDDESMYEADGSRRKIIIFTEHRDTLNYLVDQIRDLLGRDDAVVAIHGGVRREARRAAQELFTQDKDTVVLVATDAAGEGLNLQRAHLMVNYDLPWNPNRIEQRFGRIHRIGQTEVCRLWNLVAVDTREGAVFLRLLDKVEEQRRAYRGKVFDILGEAFEARPLRELLVEAIRYGDQPEVRARLDQVIDAEVSAGLDKLLAERALHHELLAESDVQELRLRMEEAYARRLQPHYVQAFFTEAFRLLGGVMSSRETGRFEITHVPAEVRDRDRQIGLGAPVLRRYERVCFEREQVRAPGKPKAELIAPGHPLLDAVVDLIVERYGTLLKQGAVLVDGNDTGEEPRLLVALTQQITDAHNPARTISKRFEFVEIRRDGAAESAGPAPYLDYRPPAADEVSHSQVVLNEPWLARGAEDVAVSWAVEHGMSEHFSEVQARVQQAVQRTRTHVRQRLTQEINYWDARHAELLDQAATGRTLKINPETAMRRARDLERRLEKRLTELDADAALRPLPPVVAGGALVVPQGFVDRLTGRRDKPVLTYAKDTAEVERRAIAAVMAAERRLGREPFEMPHNNKGFDIRSLTPDGHFVFIEIKGRILGADDFTVTRNEVLYGKNAERYRLALVSVHPDGPDKDEIRYVLNPFQGFDFGTFAADGVRGNWRDMWDKGEPPL</sequence>
<dbReference type="SMART" id="SM00487">
    <property type="entry name" value="DEXDc"/>
    <property type="match status" value="1"/>
</dbReference>
<feature type="domain" description="Helicase C-terminal" evidence="7">
    <location>
        <begin position="518"/>
        <end position="686"/>
    </location>
</feature>
<dbReference type="GO" id="GO:0005524">
    <property type="term" value="F:ATP binding"/>
    <property type="evidence" value="ECO:0007669"/>
    <property type="project" value="UniProtKB-KW"/>
</dbReference>
<dbReference type="Pfam" id="PF00271">
    <property type="entry name" value="Helicase_C"/>
    <property type="match status" value="1"/>
</dbReference>
<dbReference type="CDD" id="cd18793">
    <property type="entry name" value="SF2_C_SNF"/>
    <property type="match status" value="1"/>
</dbReference>
<evidence type="ECO:0000259" key="6">
    <source>
        <dbReference type="PROSITE" id="PS51192"/>
    </source>
</evidence>
<dbReference type="PANTHER" id="PTHR45766">
    <property type="entry name" value="DNA ANNEALING HELICASE AND ENDONUCLEASE ZRANB3 FAMILY MEMBER"/>
    <property type="match status" value="1"/>
</dbReference>
<keyword evidence="5" id="KW-0175">Coiled coil</keyword>
<reference evidence="8" key="1">
    <citation type="journal article" date="2014" name="Int. J. Syst. Evol. Microbiol.">
        <title>Complete genome sequence of Corynebacterium casei LMG S-19264T (=DSM 44701T), isolated from a smear-ripened cheese.</title>
        <authorList>
            <consortium name="US DOE Joint Genome Institute (JGI-PGF)"/>
            <person name="Walter F."/>
            <person name="Albersmeier A."/>
            <person name="Kalinowski J."/>
            <person name="Ruckert C."/>
        </authorList>
    </citation>
    <scope>NUCLEOTIDE SEQUENCE</scope>
    <source>
        <strain evidence="8">JCM 19831</strain>
    </source>
</reference>
<organism evidence="8 9">
    <name type="scientific">Dactylosporangium sucinum</name>
    <dbReference type="NCBI Taxonomy" id="1424081"/>
    <lineage>
        <taxon>Bacteria</taxon>
        <taxon>Bacillati</taxon>
        <taxon>Actinomycetota</taxon>
        <taxon>Actinomycetes</taxon>
        <taxon>Micromonosporales</taxon>
        <taxon>Micromonosporaceae</taxon>
        <taxon>Dactylosporangium</taxon>
    </lineage>
</organism>
<dbReference type="Gene3D" id="3.40.50.10810">
    <property type="entry name" value="Tandem AAA-ATPase domain"/>
    <property type="match status" value="1"/>
</dbReference>
<dbReference type="PROSITE" id="PS51192">
    <property type="entry name" value="HELICASE_ATP_BIND_1"/>
    <property type="match status" value="1"/>
</dbReference>
<keyword evidence="4" id="KW-0067">ATP-binding</keyword>
<dbReference type="InterPro" id="IPR057342">
    <property type="entry name" value="DEXDc_RapA"/>
</dbReference>
<keyword evidence="3 8" id="KW-0347">Helicase</keyword>
<comment type="caution">
    <text evidence="8">The sequence shown here is derived from an EMBL/GenBank/DDBJ whole genome shotgun (WGS) entry which is preliminary data.</text>
</comment>
<dbReference type="InterPro" id="IPR000330">
    <property type="entry name" value="SNF2_N"/>
</dbReference>
<evidence type="ECO:0000259" key="7">
    <source>
        <dbReference type="PROSITE" id="PS51194"/>
    </source>
</evidence>
<accession>A0A917WWR4</accession>
<evidence type="ECO:0000256" key="5">
    <source>
        <dbReference type="SAM" id="Coils"/>
    </source>
</evidence>
<dbReference type="PANTHER" id="PTHR45766:SF6">
    <property type="entry name" value="SWI_SNF-RELATED MATRIX-ASSOCIATED ACTIN-DEPENDENT REGULATOR OF CHROMATIN SUBFAMILY A-LIKE PROTEIN 1"/>
    <property type="match status" value="1"/>
</dbReference>
<dbReference type="InterPro" id="IPR038718">
    <property type="entry name" value="SNF2-like_sf"/>
</dbReference>
<proteinExistence type="predicted"/>
<evidence type="ECO:0000256" key="4">
    <source>
        <dbReference type="ARBA" id="ARBA00022840"/>
    </source>
</evidence>
<dbReference type="GO" id="GO:0016787">
    <property type="term" value="F:hydrolase activity"/>
    <property type="evidence" value="ECO:0007669"/>
    <property type="project" value="UniProtKB-KW"/>
</dbReference>
<dbReference type="GO" id="GO:0004386">
    <property type="term" value="F:helicase activity"/>
    <property type="evidence" value="ECO:0007669"/>
    <property type="project" value="UniProtKB-KW"/>
</dbReference>
<evidence type="ECO:0000256" key="1">
    <source>
        <dbReference type="ARBA" id="ARBA00022741"/>
    </source>
</evidence>
<dbReference type="InterPro" id="IPR049730">
    <property type="entry name" value="SNF2/RAD54-like_C"/>
</dbReference>
<keyword evidence="1" id="KW-0547">Nucleotide-binding</keyword>
<dbReference type="CDD" id="cd18011">
    <property type="entry name" value="DEXDc_RapA"/>
    <property type="match status" value="1"/>
</dbReference>
<evidence type="ECO:0000313" key="8">
    <source>
        <dbReference type="EMBL" id="GGM39984.1"/>
    </source>
</evidence>
<dbReference type="InterPro" id="IPR014001">
    <property type="entry name" value="Helicase_ATP-bd"/>
</dbReference>
<dbReference type="SUPFAM" id="SSF52540">
    <property type="entry name" value="P-loop containing nucleoside triphosphate hydrolases"/>
    <property type="match status" value="2"/>
</dbReference>
<dbReference type="SMART" id="SM00490">
    <property type="entry name" value="HELICc"/>
    <property type="match status" value="1"/>
</dbReference>
<dbReference type="RefSeq" id="WP_229835761.1">
    <property type="nucleotide sequence ID" value="NZ_BMPI01000022.1"/>
</dbReference>
<dbReference type="AlphaFoldDB" id="A0A917WWR4"/>
<protein>
    <submittedName>
        <fullName evidence="8">RNA helicase</fullName>
    </submittedName>
</protein>
<gene>
    <name evidence="8" type="ORF">GCM10007977_046720</name>
</gene>
<dbReference type="PROSITE" id="PS51194">
    <property type="entry name" value="HELICASE_CTER"/>
    <property type="match status" value="1"/>
</dbReference>
<dbReference type="Gene3D" id="3.40.50.300">
    <property type="entry name" value="P-loop containing nucleotide triphosphate hydrolases"/>
    <property type="match status" value="1"/>
</dbReference>
<keyword evidence="9" id="KW-1185">Reference proteome</keyword>
<dbReference type="InterPro" id="IPR027417">
    <property type="entry name" value="P-loop_NTPase"/>
</dbReference>
<evidence type="ECO:0000313" key="9">
    <source>
        <dbReference type="Proteomes" id="UP000642070"/>
    </source>
</evidence>
<dbReference type="Pfam" id="PF13020">
    <property type="entry name" value="NOV_C"/>
    <property type="match status" value="1"/>
</dbReference>
<dbReference type="Proteomes" id="UP000642070">
    <property type="component" value="Unassembled WGS sequence"/>
</dbReference>
<evidence type="ECO:0000256" key="2">
    <source>
        <dbReference type="ARBA" id="ARBA00022801"/>
    </source>
</evidence>
<feature type="coiled-coil region" evidence="5">
    <location>
        <begin position="408"/>
        <end position="461"/>
    </location>
</feature>
<feature type="domain" description="Helicase ATP-binding" evidence="6">
    <location>
        <begin position="132"/>
        <end position="304"/>
    </location>
</feature>
<dbReference type="Pfam" id="PF00176">
    <property type="entry name" value="SNF2-rel_dom"/>
    <property type="match status" value="1"/>
</dbReference>
<name>A0A917WWR4_9ACTN</name>
<reference evidence="8" key="2">
    <citation type="submission" date="2020-09" db="EMBL/GenBank/DDBJ databases">
        <authorList>
            <person name="Sun Q."/>
            <person name="Ohkuma M."/>
        </authorList>
    </citation>
    <scope>NUCLEOTIDE SEQUENCE</scope>
    <source>
        <strain evidence="8">JCM 19831</strain>
    </source>
</reference>